<feature type="transmembrane region" description="Helical" evidence="8">
    <location>
        <begin position="21"/>
        <end position="38"/>
    </location>
</feature>
<evidence type="ECO:0000256" key="4">
    <source>
        <dbReference type="ARBA" id="ARBA00022692"/>
    </source>
</evidence>
<feature type="transmembrane region" description="Helical" evidence="8">
    <location>
        <begin position="270"/>
        <end position="289"/>
    </location>
</feature>
<dbReference type="PATRIC" id="fig|1678841.3.peg.761"/>
<organism evidence="9">
    <name type="scientific">Lentimicrobium saccharophilum</name>
    <dbReference type="NCBI Taxonomy" id="1678841"/>
    <lineage>
        <taxon>Bacteria</taxon>
        <taxon>Pseudomonadati</taxon>
        <taxon>Bacteroidota</taxon>
        <taxon>Bacteroidia</taxon>
        <taxon>Bacteroidales</taxon>
        <taxon>Lentimicrobiaceae</taxon>
        <taxon>Lentimicrobium</taxon>
    </lineage>
</organism>
<evidence type="ECO:0000256" key="8">
    <source>
        <dbReference type="SAM" id="Phobius"/>
    </source>
</evidence>
<proteinExistence type="inferred from homology"/>
<feature type="transmembrane region" description="Helical" evidence="8">
    <location>
        <begin position="393"/>
        <end position="411"/>
    </location>
</feature>
<feature type="transmembrane region" description="Helical" evidence="8">
    <location>
        <begin position="325"/>
        <end position="344"/>
    </location>
</feature>
<feature type="transmembrane region" description="Helical" evidence="8">
    <location>
        <begin position="50"/>
        <end position="68"/>
    </location>
</feature>
<comment type="subcellular location">
    <subcellularLocation>
        <location evidence="1">Cell membrane</location>
        <topology evidence="1">Multi-pass membrane protein</topology>
    </subcellularLocation>
    <subcellularLocation>
        <location evidence="7">Membrane</location>
        <topology evidence="7">Multi-pass membrane protein</topology>
    </subcellularLocation>
</comment>
<sequence length="602" mass="66352">MLKEHPKGLLVAFFSNMGERFGFYTMMAILVLFLQAKYGLTESQAGEYYSWFYFGIYALALIGGILADATRKYKFVILMGIVIMFAGYVVMAIPGNPLAITLTGLFTIALGNGLFKGNLQAVVGQMYDNPAYSKVRDTAFMIFYMGINIGAFFAPFVATGIRNWFLRTQGFEHDGSLPAMCHAYTNGTLEDVSKFQELANSVSGSVVSDLGAFANDYINAFAKGYNYAFGIAAIAMVISLLVYIVFNKLLPSVEKVAKTDNDQGKAKTNIVSFLLAAGLMVTTSVIFYFVMDDVALGAAVGLFVGFVAMMFQISTKEERPRVTSLILVFFVVIFFWMSFHQNGLTLTFFARDYTVKEVGPFTNIFFKLESILAFIGAVAGVILLLFNKKNSNRLIGGAMTLVFGALTWYFISRSSASNPIAPEVFQSFNPLFIVSLTFPVMAVFTWLQKKNMEPSTPKKIGIGMIIAAIGFVVILVASVGLVSPHELQFVENGVTKYNPVPDSSRVVPYWLISSYLILTIAELFLSPMGLSFVSKVAPARFQGLMQGGWLLATAVGNKFLFVGSKFWGQLDLWQLWAIFIVCCILSAVFIFSIMKRLEAATK</sequence>
<evidence type="ECO:0000256" key="3">
    <source>
        <dbReference type="ARBA" id="ARBA00022475"/>
    </source>
</evidence>
<protein>
    <submittedName>
        <fullName evidence="9">POT family</fullName>
    </submittedName>
</protein>
<keyword evidence="6 8" id="KW-0472">Membrane</keyword>
<dbReference type="RefSeq" id="WP_062038489.1">
    <property type="nucleotide sequence ID" value="NZ_DF968182.1"/>
</dbReference>
<gene>
    <name evidence="9" type="ORF">TBC1_11672</name>
</gene>
<accession>A0A0S7BQN2</accession>
<dbReference type="GO" id="GO:0022857">
    <property type="term" value="F:transmembrane transporter activity"/>
    <property type="evidence" value="ECO:0007669"/>
    <property type="project" value="InterPro"/>
</dbReference>
<feature type="transmembrane region" description="Helical" evidence="8">
    <location>
        <begin position="431"/>
        <end position="448"/>
    </location>
</feature>
<feature type="transmembrane region" description="Helical" evidence="8">
    <location>
        <begin position="99"/>
        <end position="119"/>
    </location>
</feature>
<feature type="transmembrane region" description="Helical" evidence="8">
    <location>
        <begin position="507"/>
        <end position="526"/>
    </location>
</feature>
<evidence type="ECO:0000313" key="9">
    <source>
        <dbReference type="EMBL" id="GAP42541.1"/>
    </source>
</evidence>
<dbReference type="InterPro" id="IPR018456">
    <property type="entry name" value="PTR2_symporter_CS"/>
</dbReference>
<dbReference type="PANTHER" id="PTHR23517:SF15">
    <property type="entry name" value="PROTON-DEPENDENT OLIGOPEPTIDE FAMILY TRANSPORT PROTEIN"/>
    <property type="match status" value="1"/>
</dbReference>
<dbReference type="OrthoDB" id="9772725at2"/>
<dbReference type="Gene3D" id="1.20.1250.20">
    <property type="entry name" value="MFS general substrate transporter like domains"/>
    <property type="match status" value="3"/>
</dbReference>
<evidence type="ECO:0000256" key="5">
    <source>
        <dbReference type="ARBA" id="ARBA00022989"/>
    </source>
</evidence>
<feature type="transmembrane region" description="Helical" evidence="8">
    <location>
        <begin position="460"/>
        <end position="482"/>
    </location>
</feature>
<feature type="transmembrane region" description="Helical" evidence="8">
    <location>
        <begin position="364"/>
        <end position="386"/>
    </location>
</feature>
<keyword evidence="5 8" id="KW-1133">Transmembrane helix</keyword>
<dbReference type="GO" id="GO:0005886">
    <property type="term" value="C:plasma membrane"/>
    <property type="evidence" value="ECO:0007669"/>
    <property type="project" value="UniProtKB-SubCell"/>
</dbReference>
<feature type="transmembrane region" description="Helical" evidence="8">
    <location>
        <begin position="573"/>
        <end position="594"/>
    </location>
</feature>
<dbReference type="SUPFAM" id="SSF103473">
    <property type="entry name" value="MFS general substrate transporter"/>
    <property type="match status" value="1"/>
</dbReference>
<evidence type="ECO:0000256" key="6">
    <source>
        <dbReference type="ARBA" id="ARBA00023136"/>
    </source>
</evidence>
<evidence type="ECO:0000256" key="2">
    <source>
        <dbReference type="ARBA" id="ARBA00022448"/>
    </source>
</evidence>
<dbReference type="STRING" id="1678841.TBC1_11672"/>
<dbReference type="InterPro" id="IPR036259">
    <property type="entry name" value="MFS_trans_sf"/>
</dbReference>
<evidence type="ECO:0000313" key="10">
    <source>
        <dbReference type="Proteomes" id="UP000053091"/>
    </source>
</evidence>
<feature type="transmembrane region" description="Helical" evidence="8">
    <location>
        <begin position="227"/>
        <end position="250"/>
    </location>
</feature>
<dbReference type="Pfam" id="PF00854">
    <property type="entry name" value="PTR2"/>
    <property type="match status" value="2"/>
</dbReference>
<dbReference type="InterPro" id="IPR000109">
    <property type="entry name" value="POT_fam"/>
</dbReference>
<keyword evidence="10" id="KW-1185">Reference proteome</keyword>
<name>A0A0S7BQN2_9BACT</name>
<dbReference type="GO" id="GO:0006857">
    <property type="term" value="P:oligopeptide transport"/>
    <property type="evidence" value="ECO:0007669"/>
    <property type="project" value="InterPro"/>
</dbReference>
<keyword evidence="3" id="KW-1003">Cell membrane</keyword>
<dbReference type="PANTHER" id="PTHR23517">
    <property type="entry name" value="RESISTANCE PROTEIN MDTM, PUTATIVE-RELATED-RELATED"/>
    <property type="match status" value="1"/>
</dbReference>
<dbReference type="InterPro" id="IPR050171">
    <property type="entry name" value="MFS_Transporters"/>
</dbReference>
<feature type="transmembrane region" description="Helical" evidence="8">
    <location>
        <begin position="75"/>
        <end position="93"/>
    </location>
</feature>
<dbReference type="Proteomes" id="UP000053091">
    <property type="component" value="Unassembled WGS sequence"/>
</dbReference>
<evidence type="ECO:0000256" key="7">
    <source>
        <dbReference type="RuleBase" id="RU003755"/>
    </source>
</evidence>
<dbReference type="AlphaFoldDB" id="A0A0S7BQN2"/>
<keyword evidence="4 7" id="KW-0812">Transmembrane</keyword>
<reference evidence="9" key="1">
    <citation type="journal article" date="2015" name="Genome Announc.">
        <title>Draft Genome Sequence of Bacteroidales Strain TBC1, a Novel Isolate from a Methanogenic Wastewater Treatment System.</title>
        <authorList>
            <person name="Tourlousse D.M."/>
            <person name="Matsuura N."/>
            <person name="Sun L."/>
            <person name="Toyonaga M."/>
            <person name="Kuroda K."/>
            <person name="Ohashi A."/>
            <person name="Cruz R."/>
            <person name="Yamaguchi T."/>
            <person name="Sekiguchi Y."/>
        </authorList>
    </citation>
    <scope>NUCLEOTIDE SEQUENCE [LARGE SCALE GENOMIC DNA]</scope>
    <source>
        <strain evidence="9">TBC1</strain>
    </source>
</reference>
<feature type="transmembrane region" description="Helical" evidence="8">
    <location>
        <begin position="547"/>
        <end position="567"/>
    </location>
</feature>
<dbReference type="PROSITE" id="PS01023">
    <property type="entry name" value="PTR2_2"/>
    <property type="match status" value="1"/>
</dbReference>
<feature type="transmembrane region" description="Helical" evidence="8">
    <location>
        <begin position="295"/>
        <end position="313"/>
    </location>
</feature>
<evidence type="ECO:0000256" key="1">
    <source>
        <dbReference type="ARBA" id="ARBA00004651"/>
    </source>
</evidence>
<keyword evidence="2 7" id="KW-0813">Transport</keyword>
<comment type="similarity">
    <text evidence="7">Belongs to the major facilitator superfamily. Proton-dependent oligopeptide transporter (POT/PTR) (TC 2.A.17) family.</text>
</comment>
<dbReference type="EMBL" id="DF968182">
    <property type="protein sequence ID" value="GAP42541.1"/>
    <property type="molecule type" value="Genomic_DNA"/>
</dbReference>
<feature type="transmembrane region" description="Helical" evidence="8">
    <location>
        <begin position="140"/>
        <end position="161"/>
    </location>
</feature>